<evidence type="ECO:0000256" key="1">
    <source>
        <dbReference type="SAM" id="MobiDB-lite"/>
    </source>
</evidence>
<reference evidence="3 4" key="1">
    <citation type="submission" date="2019-02" db="EMBL/GenBank/DDBJ databases">
        <title>Deep-cultivation of Planctomycetes and their phenomic and genomic characterization uncovers novel biology.</title>
        <authorList>
            <person name="Wiegand S."/>
            <person name="Jogler M."/>
            <person name="Boedeker C."/>
            <person name="Pinto D."/>
            <person name="Vollmers J."/>
            <person name="Rivas-Marin E."/>
            <person name="Kohn T."/>
            <person name="Peeters S.H."/>
            <person name="Heuer A."/>
            <person name="Rast P."/>
            <person name="Oberbeckmann S."/>
            <person name="Bunk B."/>
            <person name="Jeske O."/>
            <person name="Meyerdierks A."/>
            <person name="Storesund J.E."/>
            <person name="Kallscheuer N."/>
            <person name="Luecker S."/>
            <person name="Lage O.M."/>
            <person name="Pohl T."/>
            <person name="Merkel B.J."/>
            <person name="Hornburger P."/>
            <person name="Mueller R.-W."/>
            <person name="Bruemmer F."/>
            <person name="Labrenz M."/>
            <person name="Spormann A.M."/>
            <person name="Op den Camp H."/>
            <person name="Overmann J."/>
            <person name="Amann R."/>
            <person name="Jetten M.S.M."/>
            <person name="Mascher T."/>
            <person name="Medema M.H."/>
            <person name="Devos D.P."/>
            <person name="Kaster A.-K."/>
            <person name="Ovreas L."/>
            <person name="Rohde M."/>
            <person name="Galperin M.Y."/>
            <person name="Jogler C."/>
        </authorList>
    </citation>
    <scope>NUCLEOTIDE SEQUENCE [LARGE SCALE GENOMIC DNA]</scope>
    <source>
        <strain evidence="3 4">Mal52</strain>
    </source>
</reference>
<evidence type="ECO:0000313" key="4">
    <source>
        <dbReference type="Proteomes" id="UP000319383"/>
    </source>
</evidence>
<gene>
    <name evidence="3" type="ORF">Mal52_55640</name>
</gene>
<dbReference type="AlphaFoldDB" id="A0A517ZX83"/>
<dbReference type="Proteomes" id="UP000319383">
    <property type="component" value="Chromosome"/>
</dbReference>
<feature type="signal peptide" evidence="2">
    <location>
        <begin position="1"/>
        <end position="27"/>
    </location>
</feature>
<dbReference type="RefSeq" id="WP_145379656.1">
    <property type="nucleotide sequence ID" value="NZ_CP036276.1"/>
</dbReference>
<protein>
    <recommendedName>
        <fullName evidence="5">Lipoprotein</fullName>
    </recommendedName>
</protein>
<evidence type="ECO:0000256" key="2">
    <source>
        <dbReference type="SAM" id="SignalP"/>
    </source>
</evidence>
<proteinExistence type="predicted"/>
<sequence precursor="true">MLLRARFLPVATLCVAALICVGCGEPAQTGSATEKLNTAPPLEPETPPAAASETAEPAKEEAAAPKTDAADGDETTATANVDLKGMTFAAPADWNREANPFFVEAKFILPGEDGDAELTIMPAGGGKQANIDRWIGQFKMADGDEPAVTEIDVDGKTATMVDIRGTFNSQRPGQGPAENQRMLGFIIPFSPTDNYFVKATGPQGTLATHKDAIVEFVKTGKLK</sequence>
<feature type="region of interest" description="Disordered" evidence="1">
    <location>
        <begin position="29"/>
        <end position="74"/>
    </location>
</feature>
<evidence type="ECO:0008006" key="5">
    <source>
        <dbReference type="Google" id="ProtNLM"/>
    </source>
</evidence>
<organism evidence="3 4">
    <name type="scientific">Symmachiella dynata</name>
    <dbReference type="NCBI Taxonomy" id="2527995"/>
    <lineage>
        <taxon>Bacteria</taxon>
        <taxon>Pseudomonadati</taxon>
        <taxon>Planctomycetota</taxon>
        <taxon>Planctomycetia</taxon>
        <taxon>Planctomycetales</taxon>
        <taxon>Planctomycetaceae</taxon>
        <taxon>Symmachiella</taxon>
    </lineage>
</organism>
<dbReference type="EMBL" id="CP036276">
    <property type="protein sequence ID" value="QDU47036.1"/>
    <property type="molecule type" value="Genomic_DNA"/>
</dbReference>
<evidence type="ECO:0000313" key="3">
    <source>
        <dbReference type="EMBL" id="QDU47036.1"/>
    </source>
</evidence>
<dbReference type="KEGG" id="sdyn:Mal52_55640"/>
<accession>A0A517ZX83</accession>
<name>A0A517ZX83_9PLAN</name>
<feature type="chain" id="PRO_5021815248" description="Lipoprotein" evidence="2">
    <location>
        <begin position="28"/>
        <end position="223"/>
    </location>
</feature>
<keyword evidence="4" id="KW-1185">Reference proteome</keyword>
<keyword evidence="2" id="KW-0732">Signal</keyword>